<organism evidence="3 4">
    <name type="scientific">Sinocyclocheilus grahami</name>
    <name type="common">Dianchi golden-line fish</name>
    <name type="synonym">Barbus grahami</name>
    <dbReference type="NCBI Taxonomy" id="75366"/>
    <lineage>
        <taxon>Eukaryota</taxon>
        <taxon>Metazoa</taxon>
        <taxon>Chordata</taxon>
        <taxon>Craniata</taxon>
        <taxon>Vertebrata</taxon>
        <taxon>Euteleostomi</taxon>
        <taxon>Actinopterygii</taxon>
        <taxon>Neopterygii</taxon>
        <taxon>Teleostei</taxon>
        <taxon>Ostariophysi</taxon>
        <taxon>Cypriniformes</taxon>
        <taxon>Cyprinidae</taxon>
        <taxon>Cyprininae</taxon>
        <taxon>Sinocyclocheilus</taxon>
    </lineage>
</organism>
<proteinExistence type="predicted"/>
<reference evidence="3" key="2">
    <citation type="submission" date="2025-09" db="UniProtKB">
        <authorList>
            <consortium name="Ensembl"/>
        </authorList>
    </citation>
    <scope>IDENTIFICATION</scope>
</reference>
<sequence length="332" mass="38959">MRFVNKHNVYLKICINVFRDVSSRQIKQYPSLKYNLFFCVSFNFTFKTKQSQAQRTEKRIREEFKKLQQFLKKEEESRIAALNEEEKEKSGQMIKKMDVLSDRVREVEERMKDDDVTFHQNYNGIMNRARYTLPDSELSLEALIDVSKHMGNLKYQMPLILQSRMVLGSVGYGSGVHTWDIEVGKSRHWSLGVCFGSVDRSIVHILNPAKPLFLNTQIHFGMTEHPQVVRIKLEDCYDKKRVWWRNVSYFNADCNCLLATTSQLPSGMELFPFVIPEKRSGPLRVVPAKVTFKIEQVEEDRSFLERHRVSLLILLVVLLFLVLCAFAYRLIY</sequence>
<evidence type="ECO:0000256" key="1">
    <source>
        <dbReference type="SAM" id="Coils"/>
    </source>
</evidence>
<keyword evidence="4" id="KW-1185">Reference proteome</keyword>
<evidence type="ECO:0000313" key="4">
    <source>
        <dbReference type="Proteomes" id="UP000472262"/>
    </source>
</evidence>
<keyword evidence="2" id="KW-0812">Transmembrane</keyword>
<name>A0A672MDW3_SINGR</name>
<keyword evidence="2" id="KW-0472">Membrane</keyword>
<dbReference type="InterPro" id="IPR013320">
    <property type="entry name" value="ConA-like_dom_sf"/>
</dbReference>
<feature type="transmembrane region" description="Helical" evidence="2">
    <location>
        <begin position="311"/>
        <end position="331"/>
    </location>
</feature>
<evidence type="ECO:0000256" key="2">
    <source>
        <dbReference type="SAM" id="Phobius"/>
    </source>
</evidence>
<protein>
    <submittedName>
        <fullName evidence="3">Uncharacterized protein</fullName>
    </submittedName>
</protein>
<dbReference type="InParanoid" id="A0A672MDW3"/>
<dbReference type="InterPro" id="IPR050143">
    <property type="entry name" value="TRIM/RBCC"/>
</dbReference>
<evidence type="ECO:0000313" key="3">
    <source>
        <dbReference type="Ensembl" id="ENSSGRP00000034988.1"/>
    </source>
</evidence>
<dbReference type="SUPFAM" id="SSF49899">
    <property type="entry name" value="Concanavalin A-like lectins/glucanases"/>
    <property type="match status" value="1"/>
</dbReference>
<dbReference type="PANTHER" id="PTHR24103">
    <property type="entry name" value="E3 UBIQUITIN-PROTEIN LIGASE TRIM"/>
    <property type="match status" value="1"/>
</dbReference>
<accession>A0A672MDW3</accession>
<dbReference type="Ensembl" id="ENSSGRT00000037550.1">
    <property type="protein sequence ID" value="ENSSGRP00000034988.1"/>
    <property type="gene ID" value="ENSSGRG00000019377.1"/>
</dbReference>
<keyword evidence="2" id="KW-1133">Transmembrane helix</keyword>
<reference evidence="3" key="1">
    <citation type="submission" date="2025-08" db="UniProtKB">
        <authorList>
            <consortium name="Ensembl"/>
        </authorList>
    </citation>
    <scope>IDENTIFICATION</scope>
</reference>
<dbReference type="Gene3D" id="2.60.120.920">
    <property type="match status" value="1"/>
</dbReference>
<keyword evidence="1" id="KW-0175">Coiled coil</keyword>
<dbReference type="Proteomes" id="UP000472262">
    <property type="component" value="Unassembled WGS sequence"/>
</dbReference>
<feature type="coiled-coil region" evidence="1">
    <location>
        <begin position="53"/>
        <end position="92"/>
    </location>
</feature>
<dbReference type="AlphaFoldDB" id="A0A672MDW3"/>
<dbReference type="InterPro" id="IPR043136">
    <property type="entry name" value="B30.2/SPRY_sf"/>
</dbReference>